<dbReference type="InterPro" id="IPR037479">
    <property type="entry name" value="Tauto_MSAD"/>
</dbReference>
<proteinExistence type="predicted"/>
<dbReference type="SUPFAM" id="SSF55331">
    <property type="entry name" value="Tautomerase/MIF"/>
    <property type="match status" value="1"/>
</dbReference>
<sequence length="123" mass="13762">MPLVTIEVADTVPEETRFAYAEAVNAGLVEGLGMDAEDRFQVIHPLPASHLVADPHYLGGDRRDVVYVRVLMVRMYDRETKAAMFEAVARRLEAEGVRPDDVFIAITENTLDDWYPGARGERG</sequence>
<dbReference type="EMBL" id="CP047180">
    <property type="protein sequence ID" value="QHC61631.1"/>
    <property type="molecule type" value="Genomic_DNA"/>
</dbReference>
<name>A0ABX6GVT5_9MICO</name>
<accession>A0ABX6GVT5</accession>
<dbReference type="PANTHER" id="PTHR38460:SF1">
    <property type="entry name" value="TAUTOMERASE YOLI-RELATED"/>
    <property type="match status" value="1"/>
</dbReference>
<dbReference type="PANTHER" id="PTHR38460">
    <property type="entry name" value="TAUTOMERASE YOLI-RELATED"/>
    <property type="match status" value="1"/>
</dbReference>
<dbReference type="Proteomes" id="UP000464597">
    <property type="component" value="Chromosome"/>
</dbReference>
<dbReference type="Pfam" id="PF14552">
    <property type="entry name" value="Tautomerase_2"/>
    <property type="match status" value="1"/>
</dbReference>
<organism evidence="1 2">
    <name type="scientific">Rathayibacter festucae</name>
    <dbReference type="NCBI Taxonomy" id="110937"/>
    <lineage>
        <taxon>Bacteria</taxon>
        <taxon>Bacillati</taxon>
        <taxon>Actinomycetota</taxon>
        <taxon>Actinomycetes</taxon>
        <taxon>Micrococcales</taxon>
        <taxon>Microbacteriaceae</taxon>
        <taxon>Rathayibacter</taxon>
    </lineage>
</organism>
<dbReference type="Gene3D" id="3.30.429.10">
    <property type="entry name" value="Macrophage Migration Inhibitory Factor"/>
    <property type="match status" value="1"/>
</dbReference>
<evidence type="ECO:0000313" key="2">
    <source>
        <dbReference type="Proteomes" id="UP000464597"/>
    </source>
</evidence>
<reference evidence="2" key="1">
    <citation type="submission" date="2019-12" db="EMBL/GenBank/DDBJ databases">
        <title>Complete and draft genome sequences of new strains and members of some known species of the genus Rathayibacter isolated from plants.</title>
        <authorList>
            <person name="Tarlachkov S.V."/>
            <person name="Starodumova I.P."/>
            <person name="Dorofeeva L.V."/>
            <person name="Prisyazhnaya N.V."/>
            <person name="Leyn S."/>
            <person name="Zlamal J."/>
            <person name="Elan M."/>
            <person name="Osterman A.L."/>
            <person name="Nadler S."/>
            <person name="Subbotin S.A."/>
            <person name="Evtushenko L.I."/>
        </authorList>
    </citation>
    <scope>NUCLEOTIDE SEQUENCE [LARGE SCALE GENOMIC DNA]</scope>
    <source>
        <strain evidence="2">VKM Ac-2802</strain>
    </source>
</reference>
<protein>
    <submittedName>
        <fullName evidence="1">Tautomerase family protein</fullName>
    </submittedName>
</protein>
<gene>
    <name evidence="1" type="ORF">GSU69_02210</name>
</gene>
<keyword evidence="2" id="KW-1185">Reference proteome</keyword>
<dbReference type="RefSeq" id="WP_127887613.1">
    <property type="nucleotide sequence ID" value="NZ_CP047180.1"/>
</dbReference>
<dbReference type="InterPro" id="IPR014347">
    <property type="entry name" value="Tautomerase/MIF_sf"/>
</dbReference>
<evidence type="ECO:0000313" key="1">
    <source>
        <dbReference type="EMBL" id="QHC61631.1"/>
    </source>
</evidence>